<organism evidence="3">
    <name type="scientific">freshwater metagenome</name>
    <dbReference type="NCBI Taxonomy" id="449393"/>
    <lineage>
        <taxon>unclassified sequences</taxon>
        <taxon>metagenomes</taxon>
        <taxon>ecological metagenomes</taxon>
    </lineage>
</organism>
<evidence type="ECO:0000259" key="1">
    <source>
        <dbReference type="Pfam" id="PF01408"/>
    </source>
</evidence>
<gene>
    <name evidence="3" type="ORF">UFOPK1684_00918</name>
</gene>
<dbReference type="Pfam" id="PF01408">
    <property type="entry name" value="GFO_IDH_MocA"/>
    <property type="match status" value="1"/>
</dbReference>
<evidence type="ECO:0000259" key="2">
    <source>
        <dbReference type="Pfam" id="PF22725"/>
    </source>
</evidence>
<dbReference type="Pfam" id="PF22725">
    <property type="entry name" value="GFO_IDH_MocA_C3"/>
    <property type="match status" value="1"/>
</dbReference>
<dbReference type="SUPFAM" id="SSF51735">
    <property type="entry name" value="NAD(P)-binding Rossmann-fold domains"/>
    <property type="match status" value="1"/>
</dbReference>
<dbReference type="Gene3D" id="3.30.360.10">
    <property type="entry name" value="Dihydrodipicolinate Reductase, domain 2"/>
    <property type="match status" value="1"/>
</dbReference>
<proteinExistence type="predicted"/>
<sequence length="334" mass="35882">MINVAVVGAGFMGSLHARCAARDPRANLAGIVDTNEESGRALAQRLDTKYLGTAEEALKEDIDAFIVALPDRLHVETSVKLLRNGRSVLLEKPMADTLDGARAIAEAASEGGGRLMIGHILRFDPRYAMAAEAVRRGDIGEVVHVSAGRLGTQSIGLKLNGSSSVCFYIGVHDVDAVQWITGKRIERVYSRAVSKIMPSHGVDSEDAIFSTVELAGGAIGHLFFGWSRPDTGPFSIDGRFEIVGTKGTLEVDVRDHGLRIFGPDGYKIPDGQHWPEVYGELNGDLQAEVGHFFESLKSGEPFTMSVDDAVRAVAVNDAILRSVESGQPETVTQV</sequence>
<name>A0A6J6EEH0_9ZZZZ</name>
<reference evidence="3" key="1">
    <citation type="submission" date="2020-05" db="EMBL/GenBank/DDBJ databases">
        <authorList>
            <person name="Chiriac C."/>
            <person name="Salcher M."/>
            <person name="Ghai R."/>
            <person name="Kavagutti S V."/>
        </authorList>
    </citation>
    <scope>NUCLEOTIDE SEQUENCE</scope>
</reference>
<dbReference type="InterPro" id="IPR000683">
    <property type="entry name" value="Gfo/Idh/MocA-like_OxRdtase_N"/>
</dbReference>
<feature type="domain" description="Gfo/Idh/MocA-like oxidoreductase N-terminal" evidence="1">
    <location>
        <begin position="2"/>
        <end position="119"/>
    </location>
</feature>
<dbReference type="PANTHER" id="PTHR43377">
    <property type="entry name" value="BILIVERDIN REDUCTASE A"/>
    <property type="match status" value="1"/>
</dbReference>
<dbReference type="Gene3D" id="3.40.50.720">
    <property type="entry name" value="NAD(P)-binding Rossmann-like Domain"/>
    <property type="match status" value="1"/>
</dbReference>
<accession>A0A6J6EEH0</accession>
<feature type="domain" description="GFO/IDH/MocA-like oxidoreductase" evidence="2">
    <location>
        <begin position="128"/>
        <end position="250"/>
    </location>
</feature>
<dbReference type="PANTHER" id="PTHR43377:SF1">
    <property type="entry name" value="BILIVERDIN REDUCTASE A"/>
    <property type="match status" value="1"/>
</dbReference>
<dbReference type="GO" id="GO:0000166">
    <property type="term" value="F:nucleotide binding"/>
    <property type="evidence" value="ECO:0007669"/>
    <property type="project" value="InterPro"/>
</dbReference>
<dbReference type="SUPFAM" id="SSF55347">
    <property type="entry name" value="Glyceraldehyde-3-phosphate dehydrogenase-like, C-terminal domain"/>
    <property type="match status" value="1"/>
</dbReference>
<dbReference type="InterPro" id="IPR051450">
    <property type="entry name" value="Gfo/Idh/MocA_Oxidoreductases"/>
</dbReference>
<evidence type="ECO:0000313" key="3">
    <source>
        <dbReference type="EMBL" id="CAB4573829.1"/>
    </source>
</evidence>
<dbReference type="InterPro" id="IPR036291">
    <property type="entry name" value="NAD(P)-bd_dom_sf"/>
</dbReference>
<dbReference type="EMBL" id="CAEZTM010000039">
    <property type="protein sequence ID" value="CAB4573829.1"/>
    <property type="molecule type" value="Genomic_DNA"/>
</dbReference>
<dbReference type="AlphaFoldDB" id="A0A6J6EEH0"/>
<protein>
    <submittedName>
        <fullName evidence="3">Unannotated protein</fullName>
    </submittedName>
</protein>
<dbReference type="InterPro" id="IPR055170">
    <property type="entry name" value="GFO_IDH_MocA-like_dom"/>
</dbReference>